<name>A0A918MXC1_9ALTE</name>
<dbReference type="InterPro" id="IPR008231">
    <property type="entry name" value="CsaA"/>
</dbReference>
<dbReference type="Pfam" id="PF01588">
    <property type="entry name" value="tRNA_bind"/>
    <property type="match status" value="1"/>
</dbReference>
<dbReference type="NCBIfam" id="NF007493">
    <property type="entry name" value="PRK10089.1-2"/>
    <property type="match status" value="1"/>
</dbReference>
<dbReference type="NCBIfam" id="TIGR02222">
    <property type="entry name" value="chap_CsaA"/>
    <property type="match status" value="1"/>
</dbReference>
<proteinExistence type="predicted"/>
<evidence type="ECO:0000256" key="3">
    <source>
        <dbReference type="PROSITE-ProRule" id="PRU00209"/>
    </source>
</evidence>
<protein>
    <submittedName>
        <fullName evidence="5">tRNA-binding protein</fullName>
    </submittedName>
</protein>
<dbReference type="NCBIfam" id="NF007494">
    <property type="entry name" value="PRK10089.1-3"/>
    <property type="match status" value="1"/>
</dbReference>
<dbReference type="PANTHER" id="PTHR11586:SF37">
    <property type="entry name" value="TRNA-BINDING DOMAIN-CONTAINING PROTEIN"/>
    <property type="match status" value="1"/>
</dbReference>
<dbReference type="RefSeq" id="WP_189403911.1">
    <property type="nucleotide sequence ID" value="NZ_BMXP01000002.1"/>
</dbReference>
<keyword evidence="2 3" id="KW-0694">RNA-binding</keyword>
<reference evidence="5" key="2">
    <citation type="submission" date="2020-09" db="EMBL/GenBank/DDBJ databases">
        <authorList>
            <person name="Sun Q."/>
            <person name="Kim S."/>
        </authorList>
    </citation>
    <scope>NUCLEOTIDE SEQUENCE</scope>
    <source>
        <strain evidence="5">KCTC 22164</strain>
    </source>
</reference>
<feature type="domain" description="TRNA-binding" evidence="4">
    <location>
        <begin position="8"/>
        <end position="112"/>
    </location>
</feature>
<accession>A0A918MXC1</accession>
<keyword evidence="1 3" id="KW-0820">tRNA-binding</keyword>
<dbReference type="InterPro" id="IPR051270">
    <property type="entry name" value="Tyrosine-tRNA_ligase_regulator"/>
</dbReference>
<dbReference type="Gene3D" id="2.40.50.140">
    <property type="entry name" value="Nucleic acid-binding proteins"/>
    <property type="match status" value="1"/>
</dbReference>
<dbReference type="NCBIfam" id="NF007495">
    <property type="entry name" value="PRK10089.1-4"/>
    <property type="match status" value="1"/>
</dbReference>
<dbReference type="InterPro" id="IPR012340">
    <property type="entry name" value="NA-bd_OB-fold"/>
</dbReference>
<dbReference type="CDD" id="cd02798">
    <property type="entry name" value="tRNA_bind_CsaA"/>
    <property type="match status" value="1"/>
</dbReference>
<dbReference type="FunFam" id="2.40.50.140:FF:000165">
    <property type="entry name" value="Chaperone CsaA"/>
    <property type="match status" value="1"/>
</dbReference>
<gene>
    <name evidence="5" type="ORF">GCM10007391_09040</name>
</gene>
<dbReference type="PROSITE" id="PS50886">
    <property type="entry name" value="TRBD"/>
    <property type="match status" value="1"/>
</dbReference>
<evidence type="ECO:0000313" key="5">
    <source>
        <dbReference type="EMBL" id="GGW78599.1"/>
    </source>
</evidence>
<evidence type="ECO:0000256" key="2">
    <source>
        <dbReference type="ARBA" id="ARBA00022884"/>
    </source>
</evidence>
<dbReference type="PANTHER" id="PTHR11586">
    <property type="entry name" value="TRNA-AMINOACYLATION COFACTOR ARC1 FAMILY MEMBER"/>
    <property type="match status" value="1"/>
</dbReference>
<dbReference type="SUPFAM" id="SSF50249">
    <property type="entry name" value="Nucleic acid-binding proteins"/>
    <property type="match status" value="1"/>
</dbReference>
<sequence length="112" mass="12487">MSTISWNDFEKVDMRAGTIIDVQLFPEARRPAYKLVVDFGETLGTRKSSAQITDLYTPEELLGKQILAVVNFPPKQIGPFMSECLVTGFYNNDNQVVLLHPSQQVQNGAKLG</sequence>
<dbReference type="InterPro" id="IPR002547">
    <property type="entry name" value="tRNA-bd_dom"/>
</dbReference>
<evidence type="ECO:0000256" key="1">
    <source>
        <dbReference type="ARBA" id="ARBA00022555"/>
    </source>
</evidence>
<dbReference type="GO" id="GO:0000049">
    <property type="term" value="F:tRNA binding"/>
    <property type="evidence" value="ECO:0007669"/>
    <property type="project" value="UniProtKB-UniRule"/>
</dbReference>
<keyword evidence="6" id="KW-1185">Reference proteome</keyword>
<comment type="caution">
    <text evidence="5">The sequence shown here is derived from an EMBL/GenBank/DDBJ whole genome shotgun (WGS) entry which is preliminary data.</text>
</comment>
<evidence type="ECO:0000259" key="4">
    <source>
        <dbReference type="PROSITE" id="PS50886"/>
    </source>
</evidence>
<organism evidence="5 6">
    <name type="scientific">Alteromonas halophila</name>
    <dbReference type="NCBI Taxonomy" id="516698"/>
    <lineage>
        <taxon>Bacteria</taxon>
        <taxon>Pseudomonadati</taxon>
        <taxon>Pseudomonadota</taxon>
        <taxon>Gammaproteobacteria</taxon>
        <taxon>Alteromonadales</taxon>
        <taxon>Alteromonadaceae</taxon>
        <taxon>Alteromonas/Salinimonas group</taxon>
        <taxon>Alteromonas</taxon>
    </lineage>
</organism>
<evidence type="ECO:0000313" key="6">
    <source>
        <dbReference type="Proteomes" id="UP000631300"/>
    </source>
</evidence>
<dbReference type="AlphaFoldDB" id="A0A918MXC1"/>
<dbReference type="EMBL" id="BMXP01000002">
    <property type="protein sequence ID" value="GGW78599.1"/>
    <property type="molecule type" value="Genomic_DNA"/>
</dbReference>
<dbReference type="Proteomes" id="UP000631300">
    <property type="component" value="Unassembled WGS sequence"/>
</dbReference>
<reference evidence="5" key="1">
    <citation type="journal article" date="2014" name="Int. J. Syst. Evol. Microbiol.">
        <title>Complete genome sequence of Corynebacterium casei LMG S-19264T (=DSM 44701T), isolated from a smear-ripened cheese.</title>
        <authorList>
            <consortium name="US DOE Joint Genome Institute (JGI-PGF)"/>
            <person name="Walter F."/>
            <person name="Albersmeier A."/>
            <person name="Kalinowski J."/>
            <person name="Ruckert C."/>
        </authorList>
    </citation>
    <scope>NUCLEOTIDE SEQUENCE</scope>
    <source>
        <strain evidence="5">KCTC 22164</strain>
    </source>
</reference>